<dbReference type="Proteomes" id="UP000040841">
    <property type="component" value="Unassembled WGS sequence"/>
</dbReference>
<proteinExistence type="predicted"/>
<dbReference type="Gene3D" id="3.40.50.2020">
    <property type="match status" value="1"/>
</dbReference>
<dbReference type="AlphaFoldDB" id="A0AA36PF35"/>
<feature type="domain" description="Phosphoribosyltransferase" evidence="1">
    <location>
        <begin position="210"/>
        <end position="246"/>
    </location>
</feature>
<dbReference type="Pfam" id="PF00156">
    <property type="entry name" value="Pribosyltran"/>
    <property type="match status" value="1"/>
</dbReference>
<dbReference type="SUPFAM" id="SSF53271">
    <property type="entry name" value="PRTase-like"/>
    <property type="match status" value="2"/>
</dbReference>
<protein>
    <recommendedName>
        <fullName evidence="1">Phosphoribosyltransferase domain-containing protein</fullName>
    </recommendedName>
</protein>
<dbReference type="InterPro" id="IPR000836">
    <property type="entry name" value="PRTase_dom"/>
</dbReference>
<evidence type="ECO:0000313" key="3">
    <source>
        <dbReference type="Proteomes" id="UP000040841"/>
    </source>
</evidence>
<comment type="caution">
    <text evidence="2">The sequence shown here is derived from an EMBL/GenBank/DDBJ whole genome shotgun (WGS) entry which is preliminary data.</text>
</comment>
<reference evidence="2 3" key="1">
    <citation type="submission" date="2015-03" db="EMBL/GenBank/DDBJ databases">
        <authorList>
            <consortium name="Pathogen Informatics"/>
            <person name="Murphy D."/>
        </authorList>
    </citation>
    <scope>NUCLEOTIDE SEQUENCE [LARGE SCALE GENOMIC DNA]</scope>
    <source>
        <strain evidence="2 3">FE82747</strain>
    </source>
</reference>
<name>A0AA36PF35_YERMO</name>
<dbReference type="EMBL" id="CQBM01000002">
    <property type="protein sequence ID" value="CNH88856.1"/>
    <property type="molecule type" value="Genomic_DNA"/>
</dbReference>
<evidence type="ECO:0000313" key="2">
    <source>
        <dbReference type="EMBL" id="CNH88856.1"/>
    </source>
</evidence>
<accession>A0AA36PF35</accession>
<evidence type="ECO:0000259" key="1">
    <source>
        <dbReference type="Pfam" id="PF00156"/>
    </source>
</evidence>
<dbReference type="CDD" id="cd06223">
    <property type="entry name" value="PRTases_typeI"/>
    <property type="match status" value="1"/>
</dbReference>
<sequence length="253" mass="28723">MGLTLKENLVTVDHSHNNWLVTTPAGNPTVEIYNGLIIYSVFKRRKTSGKQQRDRALRQLGDNCPIIYALKGKEGLITDFSSIKKLNVSFKTIIKYISALEPQGYQVVISVPSTHNISHIIGKRFSKHFRSIHLENVLRKITIQEAFNLLDREDINLEESKSLRFRIKKQYKEVGFQGFFSLKGVPTLYRDLLPPLLMNVRPQLTFTPDRILIVDDLLASGTTLETAAKIIQNLYPNAMIHAACLFSSIGLRT</sequence>
<gene>
    <name evidence="2" type="ORF">ERS008502_01647</name>
</gene>
<dbReference type="InterPro" id="IPR029057">
    <property type="entry name" value="PRTase-like"/>
</dbReference>
<organism evidence="2 3">
    <name type="scientific">Yersinia mollaretii</name>
    <dbReference type="NCBI Taxonomy" id="33060"/>
    <lineage>
        <taxon>Bacteria</taxon>
        <taxon>Pseudomonadati</taxon>
        <taxon>Pseudomonadota</taxon>
        <taxon>Gammaproteobacteria</taxon>
        <taxon>Enterobacterales</taxon>
        <taxon>Yersiniaceae</taxon>
        <taxon>Yersinia</taxon>
    </lineage>
</organism>